<dbReference type="Pfam" id="PF21305">
    <property type="entry name" value="type_II_gspD_N0"/>
    <property type="match status" value="1"/>
</dbReference>
<dbReference type="Proteomes" id="UP000063964">
    <property type="component" value="Chromosome"/>
</dbReference>
<dbReference type="InterPro" id="IPR050810">
    <property type="entry name" value="Bact_Secretion_Sys_Channel"/>
</dbReference>
<comment type="similarity">
    <text evidence="2">Belongs to the bacterial secretin family. GSP D subfamily.</text>
</comment>
<dbReference type="Pfam" id="PF03958">
    <property type="entry name" value="Secretin_N"/>
    <property type="match status" value="2"/>
</dbReference>
<dbReference type="RefSeq" id="WP_066604408.1">
    <property type="nucleotide sequence ID" value="NZ_CP014230.1"/>
</dbReference>
<keyword evidence="6 12" id="KW-0732">Signal</keyword>
<dbReference type="Gene3D" id="3.30.1370.120">
    <property type="match status" value="3"/>
</dbReference>
<feature type="compositionally biased region" description="Basic and acidic residues" evidence="11">
    <location>
        <begin position="56"/>
        <end position="69"/>
    </location>
</feature>
<keyword evidence="8" id="KW-0472">Membrane</keyword>
<evidence type="ECO:0000256" key="4">
    <source>
        <dbReference type="ARBA" id="ARBA00022452"/>
    </source>
</evidence>
<evidence type="ECO:0000256" key="9">
    <source>
        <dbReference type="ARBA" id="ARBA00023237"/>
    </source>
</evidence>
<dbReference type="KEGG" id="doa:AXF15_05425"/>
<dbReference type="GO" id="GO:0009279">
    <property type="term" value="C:cell outer membrane"/>
    <property type="evidence" value="ECO:0007669"/>
    <property type="project" value="UniProtKB-SubCell"/>
</dbReference>
<dbReference type="AlphaFoldDB" id="A0A0X8JPL9"/>
<feature type="domain" description="GspD-like N0" evidence="15">
    <location>
        <begin position="120"/>
        <end position="188"/>
    </location>
</feature>
<evidence type="ECO:0000256" key="5">
    <source>
        <dbReference type="ARBA" id="ARBA00022692"/>
    </source>
</evidence>
<keyword evidence="7" id="KW-0653">Protein transport</keyword>
<dbReference type="InterPro" id="IPR004846">
    <property type="entry name" value="T2SS/T3SS_dom"/>
</dbReference>
<dbReference type="GO" id="GO:0015627">
    <property type="term" value="C:type II protein secretion system complex"/>
    <property type="evidence" value="ECO:0007669"/>
    <property type="project" value="InterPro"/>
</dbReference>
<evidence type="ECO:0000259" key="15">
    <source>
        <dbReference type="Pfam" id="PF21305"/>
    </source>
</evidence>
<evidence type="ECO:0000256" key="10">
    <source>
        <dbReference type="RuleBase" id="RU004004"/>
    </source>
</evidence>
<feature type="domain" description="NolW-like" evidence="14">
    <location>
        <begin position="282"/>
        <end position="349"/>
    </location>
</feature>
<dbReference type="InterPro" id="IPR005644">
    <property type="entry name" value="NolW-like"/>
</dbReference>
<dbReference type="InterPro" id="IPR049371">
    <property type="entry name" value="GspD-like_N0"/>
</dbReference>
<reference evidence="17" key="1">
    <citation type="submission" date="2016-02" db="EMBL/GenBank/DDBJ databases">
        <authorList>
            <person name="Holder M.E."/>
            <person name="Ajami N.J."/>
            <person name="Petrosino J.F."/>
        </authorList>
    </citation>
    <scope>NUCLEOTIDE SEQUENCE [LARGE SCALE GENOMIC DNA]</scope>
    <source>
        <strain evidence="17">DSM 12838</strain>
    </source>
</reference>
<dbReference type="PROSITE" id="PS51257">
    <property type="entry name" value="PROKAR_LIPOPROTEIN"/>
    <property type="match status" value="1"/>
</dbReference>
<gene>
    <name evidence="16" type="ORF">AXF15_05425</name>
</gene>
<name>A0A0X8JPL9_9BACT</name>
<keyword evidence="3 10" id="KW-0813">Transport</keyword>
<evidence type="ECO:0000259" key="13">
    <source>
        <dbReference type="Pfam" id="PF00263"/>
    </source>
</evidence>
<organism evidence="16 17">
    <name type="scientific">Desulfomicrobium orale DSM 12838</name>
    <dbReference type="NCBI Taxonomy" id="888061"/>
    <lineage>
        <taxon>Bacteria</taxon>
        <taxon>Pseudomonadati</taxon>
        <taxon>Thermodesulfobacteriota</taxon>
        <taxon>Desulfovibrionia</taxon>
        <taxon>Desulfovibrionales</taxon>
        <taxon>Desulfomicrobiaceae</taxon>
        <taxon>Desulfomicrobium</taxon>
    </lineage>
</organism>
<feature type="chain" id="PRO_5007067589" evidence="12">
    <location>
        <begin position="21"/>
        <end position="754"/>
    </location>
</feature>
<keyword evidence="4" id="KW-1134">Transmembrane beta strand</keyword>
<feature type="region of interest" description="Disordered" evidence="11">
    <location>
        <begin position="56"/>
        <end position="75"/>
    </location>
</feature>
<evidence type="ECO:0000256" key="12">
    <source>
        <dbReference type="SAM" id="SignalP"/>
    </source>
</evidence>
<proteinExistence type="inferred from homology"/>
<dbReference type="GO" id="GO:0015628">
    <property type="term" value="P:protein secretion by the type II secretion system"/>
    <property type="evidence" value="ECO:0007669"/>
    <property type="project" value="InterPro"/>
</dbReference>
<protein>
    <submittedName>
        <fullName evidence="16">Uncharacterized protein</fullName>
    </submittedName>
</protein>
<accession>A0A0X8JPL9</accession>
<dbReference type="Pfam" id="PF00263">
    <property type="entry name" value="Secretin"/>
    <property type="match status" value="1"/>
</dbReference>
<evidence type="ECO:0000256" key="11">
    <source>
        <dbReference type="SAM" id="MobiDB-lite"/>
    </source>
</evidence>
<dbReference type="PRINTS" id="PR00811">
    <property type="entry name" value="BCTERIALGSPD"/>
</dbReference>
<evidence type="ECO:0000256" key="2">
    <source>
        <dbReference type="ARBA" id="ARBA00006980"/>
    </source>
</evidence>
<keyword evidence="5" id="KW-0812">Transmembrane</keyword>
<evidence type="ECO:0000313" key="17">
    <source>
        <dbReference type="Proteomes" id="UP000063964"/>
    </source>
</evidence>
<dbReference type="EMBL" id="CP014230">
    <property type="protein sequence ID" value="AMD92610.1"/>
    <property type="molecule type" value="Genomic_DNA"/>
</dbReference>
<dbReference type="OrthoDB" id="9775455at2"/>
<evidence type="ECO:0000256" key="6">
    <source>
        <dbReference type="ARBA" id="ARBA00022729"/>
    </source>
</evidence>
<dbReference type="InterPro" id="IPR013356">
    <property type="entry name" value="T2SS_GspD"/>
</dbReference>
<comment type="subcellular location">
    <subcellularLocation>
        <location evidence="1 10">Cell outer membrane</location>
    </subcellularLocation>
</comment>
<keyword evidence="9" id="KW-0998">Cell outer membrane</keyword>
<dbReference type="PRINTS" id="PR01032">
    <property type="entry name" value="PHAGEIV"/>
</dbReference>
<dbReference type="PANTHER" id="PTHR30332">
    <property type="entry name" value="PROBABLE GENERAL SECRETION PATHWAY PROTEIN D"/>
    <property type="match status" value="1"/>
</dbReference>
<sequence length="754" mass="82350">MNPARSALAGMLMMTMIMVAGCQSTALERARQMSMRPGSLVDPVFTDNATEISPDAKERAAEHREDMRNRNLLSDMEAQDRDFNRRLSGVLGQGAASRPGSGTISAGRAVRGETTPVSFDFFDADLADVVRLFMELLKENYSLDSKVAGKVALHVHADMSRDEIWELFRGVLRMQGAVATLDNGVWRIVPLGDAPATVDVNGIVFDEDGARKRGQSVQVFKLDFLPVSEFSNVVKPYLSPGSMVYGHEQTGIMLVSDFPHTLRKIERLVEIFDVSAFAGLYMRVYSLKYVKAEEMLKELDAVVQATMLKQQGREKVSFLGLPRLNMIVALTWNEANLPFVEEWVQQLDRIAPSVAAAGQGENIFVYRMENGDAKTVVESLEGLFASRETRAARKAAQGSESLEETDLPLGAQLAAEEAKPGENFVDNTMKTAEEHRAEAQAGSKTAGFSGELSGPVAFVVDEPTNSILVRCAEVDYRIIRGVIQQLDIFPRQVLIEVLIAEINLDESNKLGVEWQHIFNLGGSATGTLGVDSSLGTVRPGATTPIAGGLSYVVGNTQRFKSALKASASENNVQVLSSPHILASDNQPATIDIGSEVPVVTGTTQTSGGTVTTQQNVQYRNTGVLLTVTPHINDTGLVRMEVSQEVSELSDKQVQGISSPIFSKRKAETMLAVQDGQTIVIGGMIRRSRTDNYSGVPLLSRVPILKNLVGYQNKGWENTELMLFITPHVVSHNEDAEFVSRRFLQRLADVKKGVQ</sequence>
<feature type="domain" description="Type II/III secretion system secretin-like" evidence="13">
    <location>
        <begin position="567"/>
        <end position="729"/>
    </location>
</feature>
<dbReference type="PANTHER" id="PTHR30332:SF24">
    <property type="entry name" value="SECRETIN GSPD-RELATED"/>
    <property type="match status" value="1"/>
</dbReference>
<evidence type="ECO:0000259" key="14">
    <source>
        <dbReference type="Pfam" id="PF03958"/>
    </source>
</evidence>
<dbReference type="InterPro" id="IPR038591">
    <property type="entry name" value="NolW-like_sf"/>
</dbReference>
<evidence type="ECO:0000313" key="16">
    <source>
        <dbReference type="EMBL" id="AMD92610.1"/>
    </source>
</evidence>
<keyword evidence="17" id="KW-1185">Reference proteome</keyword>
<evidence type="ECO:0000256" key="8">
    <source>
        <dbReference type="ARBA" id="ARBA00023136"/>
    </source>
</evidence>
<feature type="signal peptide" evidence="12">
    <location>
        <begin position="1"/>
        <end position="20"/>
    </location>
</feature>
<dbReference type="InterPro" id="IPR001775">
    <property type="entry name" value="GspD/PilQ"/>
</dbReference>
<evidence type="ECO:0000256" key="3">
    <source>
        <dbReference type="ARBA" id="ARBA00022448"/>
    </source>
</evidence>
<feature type="domain" description="NolW-like" evidence="14">
    <location>
        <begin position="364"/>
        <end position="488"/>
    </location>
</feature>
<dbReference type="STRING" id="888061.AXF15_05425"/>
<evidence type="ECO:0000256" key="7">
    <source>
        <dbReference type="ARBA" id="ARBA00022927"/>
    </source>
</evidence>
<evidence type="ECO:0000256" key="1">
    <source>
        <dbReference type="ARBA" id="ARBA00004442"/>
    </source>
</evidence>
<dbReference type="NCBIfam" id="TIGR02517">
    <property type="entry name" value="type_II_gspD"/>
    <property type="match status" value="1"/>
</dbReference>